<dbReference type="Proteomes" id="UP000187609">
    <property type="component" value="Unassembled WGS sequence"/>
</dbReference>
<evidence type="ECO:0000313" key="3">
    <source>
        <dbReference type="Proteomes" id="UP000187609"/>
    </source>
</evidence>
<feature type="non-terminal residue" evidence="2">
    <location>
        <position position="468"/>
    </location>
</feature>
<dbReference type="EMBL" id="MJEQ01000448">
    <property type="protein sequence ID" value="OIT36293.1"/>
    <property type="molecule type" value="Genomic_DNA"/>
</dbReference>
<dbReference type="CDD" id="cd00303">
    <property type="entry name" value="retropepsin_like"/>
    <property type="match status" value="1"/>
</dbReference>
<dbReference type="InterPro" id="IPR032567">
    <property type="entry name" value="RTL1-rel"/>
</dbReference>
<dbReference type="AlphaFoldDB" id="A0A314L427"/>
<dbReference type="InterPro" id="IPR043502">
    <property type="entry name" value="DNA/RNA_pol_sf"/>
</dbReference>
<reference evidence="2" key="1">
    <citation type="submission" date="2016-11" db="EMBL/GenBank/DDBJ databases">
        <title>The genome of Nicotiana attenuata.</title>
        <authorList>
            <person name="Xu S."/>
            <person name="Brockmoeller T."/>
            <person name="Gaquerel E."/>
            <person name="Navarro A."/>
            <person name="Kuhl H."/>
            <person name="Gase K."/>
            <person name="Ling Z."/>
            <person name="Zhou W."/>
            <person name="Kreitzer C."/>
            <person name="Stanke M."/>
            <person name="Tang H."/>
            <person name="Lyons E."/>
            <person name="Pandey P."/>
            <person name="Pandey S.P."/>
            <person name="Timmermann B."/>
            <person name="Baldwin I.T."/>
        </authorList>
    </citation>
    <scope>NUCLEOTIDE SEQUENCE [LARGE SCALE GENOMIC DNA]</scope>
    <source>
        <strain evidence="2">UT</strain>
    </source>
</reference>
<dbReference type="Pfam" id="PF13650">
    <property type="entry name" value="Asp_protease_2"/>
    <property type="match status" value="1"/>
</dbReference>
<proteinExistence type="predicted"/>
<dbReference type="Gene3D" id="2.40.70.10">
    <property type="entry name" value="Acid Proteases"/>
    <property type="match status" value="1"/>
</dbReference>
<sequence>MAKGARTTDSGNEENSDLRELMQKLIANVGTLSGEVLALKQLDQVVLELKEQMTNSRENQKDKAPATDDDGPSEARSHREKSPASYNHHNSNFSNNGKPLLSTPNSGNSRYTKGFTKRAISIEEMNEKRAKGLCYFCNEKYVPGHRCNNSKQLYILELEEIEEGPYTGEVQELEIQVEGINLLESSQGMEQMEISIHALNGSLGYRTLKVTGYHAKKALSILIDTGSSHNFIDPELVKHLGCKIQSTKPQLVAAANGNMMVDRVLVPMGETEDQWHAIKTDEDPVINDGITQLLKEYSALFEEPTGLPPSRGIFDHRIVLQNGTEPVNKRPYRYPSVKKDIIEGLVQQILDQGIIQPKNKVADALSRVTGAEILTLLVSSGDTDLLQAITNSWSSDQELKKLIEELEADPLTHKQFTWSKDQLRRKRRLVIGKEPQLRRTIMTLWHTTPQEGHSGIEATLKRLLTLFY</sequence>
<dbReference type="Gene3D" id="3.10.10.10">
    <property type="entry name" value="HIV Type 1 Reverse Transcriptase, subunit A, domain 1"/>
    <property type="match status" value="1"/>
</dbReference>
<dbReference type="Gramene" id="OIT36293">
    <property type="protein sequence ID" value="OIT36293"/>
    <property type="gene ID" value="A4A49_64830"/>
</dbReference>
<dbReference type="SUPFAM" id="SSF56672">
    <property type="entry name" value="DNA/RNA polymerases"/>
    <property type="match status" value="1"/>
</dbReference>
<evidence type="ECO:0000256" key="1">
    <source>
        <dbReference type="SAM" id="MobiDB-lite"/>
    </source>
</evidence>
<evidence type="ECO:0000313" key="2">
    <source>
        <dbReference type="EMBL" id="OIT36293.1"/>
    </source>
</evidence>
<dbReference type="InterPro" id="IPR021109">
    <property type="entry name" value="Peptidase_aspartic_dom_sf"/>
</dbReference>
<evidence type="ECO:0008006" key="4">
    <source>
        <dbReference type="Google" id="ProtNLM"/>
    </source>
</evidence>
<feature type="region of interest" description="Disordered" evidence="1">
    <location>
        <begin position="54"/>
        <end position="112"/>
    </location>
</feature>
<feature type="compositionally biased region" description="Basic and acidic residues" evidence="1">
    <location>
        <begin position="73"/>
        <end position="82"/>
    </location>
</feature>
<gene>
    <name evidence="2" type="ORF">A4A49_64830</name>
</gene>
<protein>
    <recommendedName>
        <fullName evidence="4">Integrase zinc-binding domain-containing protein</fullName>
    </recommendedName>
</protein>
<feature type="compositionally biased region" description="Polar residues" evidence="1">
    <location>
        <begin position="102"/>
        <end position="111"/>
    </location>
</feature>
<dbReference type="PANTHER" id="PTHR15503:SF22">
    <property type="entry name" value="TRANSPOSON TY3-I GAG POLYPROTEIN"/>
    <property type="match status" value="1"/>
</dbReference>
<accession>A0A314L427</accession>
<keyword evidence="3" id="KW-1185">Reference proteome</keyword>
<comment type="caution">
    <text evidence="2">The sequence shown here is derived from an EMBL/GenBank/DDBJ whole genome shotgun (WGS) entry which is preliminary data.</text>
</comment>
<name>A0A314L427_NICAT</name>
<organism evidence="2 3">
    <name type="scientific">Nicotiana attenuata</name>
    <name type="common">Coyote tobacco</name>
    <dbReference type="NCBI Taxonomy" id="49451"/>
    <lineage>
        <taxon>Eukaryota</taxon>
        <taxon>Viridiplantae</taxon>
        <taxon>Streptophyta</taxon>
        <taxon>Embryophyta</taxon>
        <taxon>Tracheophyta</taxon>
        <taxon>Spermatophyta</taxon>
        <taxon>Magnoliopsida</taxon>
        <taxon>eudicotyledons</taxon>
        <taxon>Gunneridae</taxon>
        <taxon>Pentapetalae</taxon>
        <taxon>asterids</taxon>
        <taxon>lamiids</taxon>
        <taxon>Solanales</taxon>
        <taxon>Solanaceae</taxon>
        <taxon>Nicotianoideae</taxon>
        <taxon>Nicotianeae</taxon>
        <taxon>Nicotiana</taxon>
    </lineage>
</organism>
<feature type="compositionally biased region" description="Low complexity" evidence="1">
    <location>
        <begin position="87"/>
        <end position="96"/>
    </location>
</feature>
<dbReference type="PANTHER" id="PTHR15503">
    <property type="entry name" value="LDOC1 RELATED"/>
    <property type="match status" value="1"/>
</dbReference>